<keyword evidence="2" id="KW-0812">Transmembrane</keyword>
<reference evidence="4" key="1">
    <citation type="submission" date="2022-10" db="EMBL/GenBank/DDBJ databases">
        <title>Genome assembly of Pristionchus species.</title>
        <authorList>
            <person name="Yoshida K."/>
            <person name="Sommer R.J."/>
        </authorList>
    </citation>
    <scope>NUCLEOTIDE SEQUENCE [LARGE SCALE GENOMIC DNA]</scope>
    <source>
        <strain evidence="4">RS5460</strain>
    </source>
</reference>
<comment type="caution">
    <text evidence="3">The sequence shown here is derived from an EMBL/GenBank/DDBJ whole genome shotgun (WGS) entry which is preliminary data.</text>
</comment>
<accession>A0AAN5I2W4</accession>
<keyword evidence="2" id="KW-0472">Membrane</keyword>
<proteinExistence type="predicted"/>
<feature type="non-terminal residue" evidence="3">
    <location>
        <position position="1"/>
    </location>
</feature>
<feature type="transmembrane region" description="Helical" evidence="2">
    <location>
        <begin position="147"/>
        <end position="174"/>
    </location>
</feature>
<organism evidence="3 4">
    <name type="scientific">Pristionchus mayeri</name>
    <dbReference type="NCBI Taxonomy" id="1317129"/>
    <lineage>
        <taxon>Eukaryota</taxon>
        <taxon>Metazoa</taxon>
        <taxon>Ecdysozoa</taxon>
        <taxon>Nematoda</taxon>
        <taxon>Chromadorea</taxon>
        <taxon>Rhabditida</taxon>
        <taxon>Rhabditina</taxon>
        <taxon>Diplogasteromorpha</taxon>
        <taxon>Diplogasteroidea</taxon>
        <taxon>Neodiplogasteridae</taxon>
        <taxon>Pristionchus</taxon>
    </lineage>
</organism>
<evidence type="ECO:0000313" key="4">
    <source>
        <dbReference type="Proteomes" id="UP001328107"/>
    </source>
</evidence>
<evidence type="ECO:0000256" key="2">
    <source>
        <dbReference type="SAM" id="Phobius"/>
    </source>
</evidence>
<name>A0AAN5I2W4_9BILA</name>
<dbReference type="Proteomes" id="UP001328107">
    <property type="component" value="Unassembled WGS sequence"/>
</dbReference>
<feature type="region of interest" description="Disordered" evidence="1">
    <location>
        <begin position="27"/>
        <end position="60"/>
    </location>
</feature>
<sequence length="188" mass="20948">TLFPVLLSSVAVVAHCYSKTMRRRLPSTAVTGTTERSDGDSNRPLAVQSPAKALKRSSASLPPLGAAERSIERDCVRVAEQFFDSRILAVFDMFRRRTPLPYNVFNTFSFKLQRSYSAPARMIRNASGRMSRRSMLDRQPSVDQEGAIAFVFIFNALAVTLCTAAVIGAALFTGHDETIEYLRRIFHP</sequence>
<keyword evidence="2" id="KW-1133">Transmembrane helix</keyword>
<evidence type="ECO:0000313" key="3">
    <source>
        <dbReference type="EMBL" id="GMR48991.1"/>
    </source>
</evidence>
<dbReference type="EMBL" id="BTRK01000004">
    <property type="protein sequence ID" value="GMR48991.1"/>
    <property type="molecule type" value="Genomic_DNA"/>
</dbReference>
<gene>
    <name evidence="3" type="ORF">PMAYCL1PPCAC_19186</name>
</gene>
<keyword evidence="4" id="KW-1185">Reference proteome</keyword>
<evidence type="ECO:0000256" key="1">
    <source>
        <dbReference type="SAM" id="MobiDB-lite"/>
    </source>
</evidence>
<dbReference type="AlphaFoldDB" id="A0AAN5I2W4"/>
<protein>
    <submittedName>
        <fullName evidence="3">Uncharacterized protein</fullName>
    </submittedName>
</protein>